<keyword evidence="2" id="KW-1185">Reference proteome</keyword>
<sequence>MKSSAGKTDLEDWKRRKIIEASVSSDSDNVKPNGSLWRSPIQKKGVEIDLLPSSLSMRCGIRADPMDRQLLMEAPGAVERKYRSGCGGVKELERCSKSKVPVMSNGLYANQELESCPKSKGE</sequence>
<reference evidence="2" key="1">
    <citation type="journal article" date="2022" name="Mol. Ecol. Resour.">
        <title>The genomes of chicory, endive, great burdock and yacon provide insights into Asteraceae palaeo-polyploidization history and plant inulin production.</title>
        <authorList>
            <person name="Fan W."/>
            <person name="Wang S."/>
            <person name="Wang H."/>
            <person name="Wang A."/>
            <person name="Jiang F."/>
            <person name="Liu H."/>
            <person name="Zhao H."/>
            <person name="Xu D."/>
            <person name="Zhang Y."/>
        </authorList>
    </citation>
    <scope>NUCLEOTIDE SEQUENCE [LARGE SCALE GENOMIC DNA]</scope>
    <source>
        <strain evidence="2">cv. Yunnan</strain>
    </source>
</reference>
<evidence type="ECO:0000313" key="1">
    <source>
        <dbReference type="EMBL" id="KAI3813346.1"/>
    </source>
</evidence>
<organism evidence="1 2">
    <name type="scientific">Smallanthus sonchifolius</name>
    <dbReference type="NCBI Taxonomy" id="185202"/>
    <lineage>
        <taxon>Eukaryota</taxon>
        <taxon>Viridiplantae</taxon>
        <taxon>Streptophyta</taxon>
        <taxon>Embryophyta</taxon>
        <taxon>Tracheophyta</taxon>
        <taxon>Spermatophyta</taxon>
        <taxon>Magnoliopsida</taxon>
        <taxon>eudicotyledons</taxon>
        <taxon>Gunneridae</taxon>
        <taxon>Pentapetalae</taxon>
        <taxon>asterids</taxon>
        <taxon>campanulids</taxon>
        <taxon>Asterales</taxon>
        <taxon>Asteraceae</taxon>
        <taxon>Asteroideae</taxon>
        <taxon>Heliantheae alliance</taxon>
        <taxon>Millerieae</taxon>
        <taxon>Smallanthus</taxon>
    </lineage>
</organism>
<protein>
    <submittedName>
        <fullName evidence="1">Uncharacterized protein</fullName>
    </submittedName>
</protein>
<comment type="caution">
    <text evidence="1">The sequence shown here is derived from an EMBL/GenBank/DDBJ whole genome shotgun (WGS) entry which is preliminary data.</text>
</comment>
<reference evidence="1 2" key="2">
    <citation type="journal article" date="2022" name="Mol. Ecol. Resour.">
        <title>The genomes of chicory, endive, great burdock and yacon provide insights into Asteraceae paleo-polyploidization history and plant inulin production.</title>
        <authorList>
            <person name="Fan W."/>
            <person name="Wang S."/>
            <person name="Wang H."/>
            <person name="Wang A."/>
            <person name="Jiang F."/>
            <person name="Liu H."/>
            <person name="Zhao H."/>
            <person name="Xu D."/>
            <person name="Zhang Y."/>
        </authorList>
    </citation>
    <scope>NUCLEOTIDE SEQUENCE [LARGE SCALE GENOMIC DNA]</scope>
    <source>
        <strain evidence="2">cv. Yunnan</strain>
        <tissue evidence="1">Leaves</tissue>
    </source>
</reference>
<gene>
    <name evidence="1" type="ORF">L1987_18067</name>
</gene>
<dbReference type="Proteomes" id="UP001056120">
    <property type="component" value="Linkage Group LG06"/>
</dbReference>
<proteinExistence type="predicted"/>
<accession>A0ACB9J0W8</accession>
<dbReference type="EMBL" id="CM042023">
    <property type="protein sequence ID" value="KAI3813346.1"/>
    <property type="molecule type" value="Genomic_DNA"/>
</dbReference>
<evidence type="ECO:0000313" key="2">
    <source>
        <dbReference type="Proteomes" id="UP001056120"/>
    </source>
</evidence>
<name>A0ACB9J0W8_9ASTR</name>